<dbReference type="InterPro" id="IPR043502">
    <property type="entry name" value="DNA/RNA_pol_sf"/>
</dbReference>
<sequence>MPDLKIFISSSSLKDPPTNLKDSTTSLRGSKLKQKGWFLKYIAKNNPYHLRLILFLISPLKELFFLYLFFMDNMDATQDKRLFLIDAYAMIFRGFHAMYKNQRYTNSGLETTAIFGFMNSLIELIRKERPTHLAVVFDVGEASIRTNDYADYKANRSETPEAIKIGIPYIHRILEAMHVPRLGIEGYEADDVIGTIACKAEKEGYTVYMVTPDKDFGQLVTDKIKIYKPGYKGGDVQILGIEEIKAKYEIEDPKQVIDFLAMMGDSSDNIPGLDGVGEKTAMKFLKEFGNIETLLANTDKLKGKLKEKVEASAERGILSKKLATIICDAPVEFHQEQYDLETPDFEKVKEVFDEIEFRRLYENLYRAFSPAVTGTVVVAEIDVTTAEIPQQKVAQAVGQLDLFATYEELDQATSTKSTIEHNDHLYQFIDNPKAQKILVENLLKQRVVCFDTETTSLNELEAELVGMSFSYKKGLAYYIPLSEDQGEVLQTLEIFRPFFEKEDLIKVAHNLKFDYKILKRYNITVKGAMFDTMIAHYLLNPDGRHGMDYLSEIYLGYKPVSIETIIGKKGKKQGNFRDADLRTQTDYAAEDADVTFQLYELFAPQLKKENLEDLFFNIEMPLMEVLAKMELAGISLDEKWLAQESVDLENDLKQLEAKIFELSGEEFNVNSPKQLGDILFEKLQLDPKAKKTKTGQYATSEDILQKLASKHEIIQHILEYRTYQKLKSTYVDALPSQIEKTDNRVHTNFSQTTAATGRLASVNPNLQNIPIRTLRGQQIRGAFVAGEGKKIISADYSQIELRLIAEISGEDNMIKAFQDGEDIHASTAARLFDIPLEEVSKIQRSQAKTVNFGILYGQGAFALAEQTGLSRSEAKQMIDAYYATYPKLKEYMAEQVKRAREIGYVETILGRKRHLKDINSNNFVVRGHAERNAVNAPIQGSAADVVKMAMIKIQKELEKEKLKTKMLLQVHDELVFESPVDEIEVATNIIKMEMENAIETQVPLLVEVGVGNNWLEAH</sequence>
<keyword evidence="6 16" id="KW-0235">DNA replication</keyword>
<keyword evidence="10 16" id="KW-0269">Exonuclease</keyword>
<dbReference type="PRINTS" id="PR00868">
    <property type="entry name" value="DNAPOLI"/>
</dbReference>
<evidence type="ECO:0000259" key="19">
    <source>
        <dbReference type="SMART" id="SM00474"/>
    </source>
</evidence>
<dbReference type="InterPro" id="IPR036397">
    <property type="entry name" value="RNaseH_sf"/>
</dbReference>
<keyword evidence="13 16" id="KW-0234">DNA repair</keyword>
<comment type="similarity">
    <text evidence="1 16">Belongs to the DNA polymerase type-A family.</text>
</comment>
<dbReference type="GO" id="GO:0006261">
    <property type="term" value="P:DNA-templated DNA replication"/>
    <property type="evidence" value="ECO:0007669"/>
    <property type="project" value="UniProtKB-UniRule"/>
</dbReference>
<dbReference type="EC" id="2.7.7.7" evidence="2 15"/>
<dbReference type="InterPro" id="IPR020046">
    <property type="entry name" value="5-3_exonucl_a-hlix_arch_N"/>
</dbReference>
<dbReference type="SUPFAM" id="SSF53098">
    <property type="entry name" value="Ribonuclease H-like"/>
    <property type="match status" value="1"/>
</dbReference>
<keyword evidence="12 16" id="KW-0238">DNA-binding</keyword>
<dbReference type="InterPro" id="IPR002562">
    <property type="entry name" value="3'-5'_exonuclease_dom"/>
</dbReference>
<dbReference type="EMBL" id="FQVO01000007">
    <property type="protein sequence ID" value="SHE98905.1"/>
    <property type="molecule type" value="Genomic_DNA"/>
</dbReference>
<dbReference type="NCBIfam" id="NF004397">
    <property type="entry name" value="PRK05755.1"/>
    <property type="match status" value="1"/>
</dbReference>
<evidence type="ECO:0000256" key="3">
    <source>
        <dbReference type="ARBA" id="ARBA00020311"/>
    </source>
</evidence>
<dbReference type="Pfam" id="PF02739">
    <property type="entry name" value="5_3_exonuc_N"/>
    <property type="match status" value="1"/>
</dbReference>
<dbReference type="FunFam" id="1.10.150.20:FF:000002">
    <property type="entry name" value="DNA polymerase I"/>
    <property type="match status" value="1"/>
</dbReference>
<dbReference type="SUPFAM" id="SSF47807">
    <property type="entry name" value="5' to 3' exonuclease, C-terminal subdomain"/>
    <property type="match status" value="1"/>
</dbReference>
<evidence type="ECO:0000256" key="10">
    <source>
        <dbReference type="ARBA" id="ARBA00022839"/>
    </source>
</evidence>
<evidence type="ECO:0000256" key="12">
    <source>
        <dbReference type="ARBA" id="ARBA00023125"/>
    </source>
</evidence>
<feature type="coiled-coil region" evidence="17">
    <location>
        <begin position="638"/>
        <end position="665"/>
    </location>
</feature>
<evidence type="ECO:0000256" key="15">
    <source>
        <dbReference type="NCBIfam" id="TIGR00593"/>
    </source>
</evidence>
<dbReference type="CDD" id="cd09859">
    <property type="entry name" value="PIN_53EXO"/>
    <property type="match status" value="1"/>
</dbReference>
<dbReference type="PANTHER" id="PTHR10133">
    <property type="entry name" value="DNA POLYMERASE I"/>
    <property type="match status" value="1"/>
</dbReference>
<dbReference type="SUPFAM" id="SSF88723">
    <property type="entry name" value="PIN domain-like"/>
    <property type="match status" value="1"/>
</dbReference>
<name>A0A1M4XZN6_9FLAO</name>
<dbReference type="PROSITE" id="PS00447">
    <property type="entry name" value="DNA_POLYMERASE_A"/>
    <property type="match status" value="1"/>
</dbReference>
<keyword evidence="18" id="KW-1133">Transmembrane helix</keyword>
<keyword evidence="7" id="KW-0540">Nuclease</keyword>
<proteinExistence type="inferred from homology"/>
<keyword evidence="18" id="KW-0812">Transmembrane</keyword>
<dbReference type="PANTHER" id="PTHR10133:SF27">
    <property type="entry name" value="DNA POLYMERASE NU"/>
    <property type="match status" value="1"/>
</dbReference>
<evidence type="ECO:0000256" key="14">
    <source>
        <dbReference type="ARBA" id="ARBA00049244"/>
    </source>
</evidence>
<dbReference type="Pfam" id="PF01612">
    <property type="entry name" value="DNA_pol_A_exo1"/>
    <property type="match status" value="1"/>
</dbReference>
<dbReference type="SMART" id="SM00482">
    <property type="entry name" value="POLAc"/>
    <property type="match status" value="1"/>
</dbReference>
<dbReference type="SMART" id="SM00279">
    <property type="entry name" value="HhH2"/>
    <property type="match status" value="1"/>
</dbReference>
<dbReference type="Pfam" id="PF01367">
    <property type="entry name" value="5_3_exonuc"/>
    <property type="match status" value="1"/>
</dbReference>
<dbReference type="FunFam" id="1.20.1060.10:FF:000001">
    <property type="entry name" value="DNA polymerase I"/>
    <property type="match status" value="1"/>
</dbReference>
<evidence type="ECO:0000256" key="4">
    <source>
        <dbReference type="ARBA" id="ARBA00022679"/>
    </source>
</evidence>
<evidence type="ECO:0000313" key="23">
    <source>
        <dbReference type="Proteomes" id="UP000184236"/>
    </source>
</evidence>
<dbReference type="InterPro" id="IPR008918">
    <property type="entry name" value="HhH2"/>
</dbReference>
<dbReference type="InterPro" id="IPR001098">
    <property type="entry name" value="DNA-dir_DNA_pol_A_palm_dom"/>
</dbReference>
<dbReference type="InterPro" id="IPR020045">
    <property type="entry name" value="DNA_polI_H3TH"/>
</dbReference>
<keyword evidence="9 16" id="KW-0378">Hydrolase</keyword>
<dbReference type="Gene3D" id="1.20.1060.10">
    <property type="entry name" value="Taq DNA Polymerase, Chain T, domain 4"/>
    <property type="match status" value="1"/>
</dbReference>
<dbReference type="SUPFAM" id="SSF56672">
    <property type="entry name" value="DNA/RNA polymerases"/>
    <property type="match status" value="1"/>
</dbReference>
<evidence type="ECO:0000256" key="16">
    <source>
        <dbReference type="RuleBase" id="RU004460"/>
    </source>
</evidence>
<dbReference type="GO" id="GO:0003677">
    <property type="term" value="F:DNA binding"/>
    <property type="evidence" value="ECO:0007669"/>
    <property type="project" value="UniProtKB-UniRule"/>
</dbReference>
<dbReference type="Gene3D" id="3.30.70.370">
    <property type="match status" value="1"/>
</dbReference>
<dbReference type="GO" id="GO:0003887">
    <property type="term" value="F:DNA-directed DNA polymerase activity"/>
    <property type="evidence" value="ECO:0007669"/>
    <property type="project" value="UniProtKB-UniRule"/>
</dbReference>
<keyword evidence="4 16" id="KW-0808">Transferase</keyword>
<reference evidence="23" key="1">
    <citation type="submission" date="2016-11" db="EMBL/GenBank/DDBJ databases">
        <authorList>
            <person name="Varghese N."/>
            <person name="Submissions S."/>
        </authorList>
    </citation>
    <scope>NUCLEOTIDE SEQUENCE [LARGE SCALE GENOMIC DNA]</scope>
    <source>
        <strain evidence="23">DSM 26898</strain>
    </source>
</reference>
<feature type="domain" description="5'-3' exonuclease" evidence="20">
    <location>
        <begin position="80"/>
        <end position="341"/>
    </location>
</feature>
<dbReference type="AlphaFoldDB" id="A0A1M4XZN6"/>
<dbReference type="CDD" id="cd09898">
    <property type="entry name" value="H3TH_53EXO"/>
    <property type="match status" value="1"/>
</dbReference>
<feature type="domain" description="DNA-directed DNA polymerase family A palm" evidence="21">
    <location>
        <begin position="776"/>
        <end position="982"/>
    </location>
</feature>
<keyword evidence="23" id="KW-1185">Reference proteome</keyword>
<dbReference type="CDD" id="cd06139">
    <property type="entry name" value="DNA_polA_I_Ecoli_like_exo"/>
    <property type="match status" value="1"/>
</dbReference>
<evidence type="ECO:0000256" key="7">
    <source>
        <dbReference type="ARBA" id="ARBA00022722"/>
    </source>
</evidence>
<dbReference type="InterPro" id="IPR012337">
    <property type="entry name" value="RNaseH-like_sf"/>
</dbReference>
<dbReference type="InterPro" id="IPR019760">
    <property type="entry name" value="DNA-dir_DNA_pol_A_CS"/>
</dbReference>
<keyword evidence="11 16" id="KW-0239">DNA-directed DNA polymerase</keyword>
<dbReference type="InterPro" id="IPR036279">
    <property type="entry name" value="5-3_exonuclease_C_sf"/>
</dbReference>
<evidence type="ECO:0000256" key="8">
    <source>
        <dbReference type="ARBA" id="ARBA00022763"/>
    </source>
</evidence>
<comment type="catalytic activity">
    <reaction evidence="14 16">
        <text>DNA(n) + a 2'-deoxyribonucleoside 5'-triphosphate = DNA(n+1) + diphosphate</text>
        <dbReference type="Rhea" id="RHEA:22508"/>
        <dbReference type="Rhea" id="RHEA-COMP:17339"/>
        <dbReference type="Rhea" id="RHEA-COMP:17340"/>
        <dbReference type="ChEBI" id="CHEBI:33019"/>
        <dbReference type="ChEBI" id="CHEBI:61560"/>
        <dbReference type="ChEBI" id="CHEBI:173112"/>
        <dbReference type="EC" id="2.7.7.7"/>
    </reaction>
</comment>
<evidence type="ECO:0000256" key="11">
    <source>
        <dbReference type="ARBA" id="ARBA00022932"/>
    </source>
</evidence>
<dbReference type="Proteomes" id="UP000184236">
    <property type="component" value="Unassembled WGS sequence"/>
</dbReference>
<accession>A0A1M4XZN6</accession>
<evidence type="ECO:0000256" key="6">
    <source>
        <dbReference type="ARBA" id="ARBA00022705"/>
    </source>
</evidence>
<evidence type="ECO:0000313" key="22">
    <source>
        <dbReference type="EMBL" id="SHE98905.1"/>
    </source>
</evidence>
<feature type="transmembrane region" description="Helical" evidence="18">
    <location>
        <begin position="82"/>
        <end position="99"/>
    </location>
</feature>
<dbReference type="Gene3D" id="3.40.50.1010">
    <property type="entry name" value="5'-nuclease"/>
    <property type="match status" value="1"/>
</dbReference>
<organism evidence="22 23">
    <name type="scientific">Chryseobacterium takakiae</name>
    <dbReference type="NCBI Taxonomy" id="1302685"/>
    <lineage>
        <taxon>Bacteria</taxon>
        <taxon>Pseudomonadati</taxon>
        <taxon>Bacteroidota</taxon>
        <taxon>Flavobacteriia</taxon>
        <taxon>Flavobacteriales</taxon>
        <taxon>Weeksellaceae</taxon>
        <taxon>Chryseobacterium group</taxon>
        <taxon>Chryseobacterium</taxon>
    </lineage>
</organism>
<keyword evidence="5 16" id="KW-0548">Nucleotidyltransferase</keyword>
<protein>
    <recommendedName>
        <fullName evidence="3 15">DNA polymerase I</fullName>
        <ecNumber evidence="2 15">2.7.7.7</ecNumber>
    </recommendedName>
</protein>
<dbReference type="GO" id="GO:0008408">
    <property type="term" value="F:3'-5' exonuclease activity"/>
    <property type="evidence" value="ECO:0007669"/>
    <property type="project" value="UniProtKB-UniRule"/>
</dbReference>
<dbReference type="GO" id="GO:0008409">
    <property type="term" value="F:5'-3' exonuclease activity"/>
    <property type="evidence" value="ECO:0007669"/>
    <property type="project" value="UniProtKB-UniRule"/>
</dbReference>
<evidence type="ECO:0000256" key="18">
    <source>
        <dbReference type="SAM" id="Phobius"/>
    </source>
</evidence>
<dbReference type="STRING" id="1302685.SAMN05444408_10733"/>
<dbReference type="SMART" id="SM00474">
    <property type="entry name" value="35EXOc"/>
    <property type="match status" value="1"/>
</dbReference>
<evidence type="ECO:0000256" key="17">
    <source>
        <dbReference type="SAM" id="Coils"/>
    </source>
</evidence>
<dbReference type="Gene3D" id="1.10.150.20">
    <property type="entry name" value="5' to 3' exonuclease, C-terminal subdomain"/>
    <property type="match status" value="2"/>
</dbReference>
<evidence type="ECO:0000256" key="2">
    <source>
        <dbReference type="ARBA" id="ARBA00012417"/>
    </source>
</evidence>
<dbReference type="InterPro" id="IPR002298">
    <property type="entry name" value="DNA_polymerase_A"/>
</dbReference>
<evidence type="ECO:0000259" key="21">
    <source>
        <dbReference type="SMART" id="SM00482"/>
    </source>
</evidence>
<keyword evidence="8 16" id="KW-0227">DNA damage</keyword>
<dbReference type="GO" id="GO:0006302">
    <property type="term" value="P:double-strand break repair"/>
    <property type="evidence" value="ECO:0007669"/>
    <property type="project" value="TreeGrafter"/>
</dbReference>
<evidence type="ECO:0000259" key="20">
    <source>
        <dbReference type="SMART" id="SM00475"/>
    </source>
</evidence>
<dbReference type="Gene3D" id="3.30.420.10">
    <property type="entry name" value="Ribonuclease H-like superfamily/Ribonuclease H"/>
    <property type="match status" value="1"/>
</dbReference>
<dbReference type="InterPro" id="IPR029060">
    <property type="entry name" value="PIN-like_dom_sf"/>
</dbReference>
<evidence type="ECO:0000256" key="9">
    <source>
        <dbReference type="ARBA" id="ARBA00022801"/>
    </source>
</evidence>
<dbReference type="Pfam" id="PF00476">
    <property type="entry name" value="DNA_pol_A"/>
    <property type="match status" value="1"/>
</dbReference>
<evidence type="ECO:0000256" key="13">
    <source>
        <dbReference type="ARBA" id="ARBA00023204"/>
    </source>
</evidence>
<dbReference type="InterPro" id="IPR002421">
    <property type="entry name" value="5-3_exonuclease"/>
</dbReference>
<dbReference type="InterPro" id="IPR018320">
    <property type="entry name" value="DNA_polymerase_1"/>
</dbReference>
<dbReference type="SMART" id="SM00475">
    <property type="entry name" value="53EXOc"/>
    <property type="match status" value="1"/>
</dbReference>
<gene>
    <name evidence="16" type="primary">polA</name>
    <name evidence="22" type="ORF">SAMN05444408_10733</name>
</gene>
<feature type="domain" description="3'-5' exonuclease" evidence="19">
    <location>
        <begin position="426"/>
        <end position="607"/>
    </location>
</feature>
<dbReference type="CDD" id="cd08637">
    <property type="entry name" value="DNA_pol_A_pol_I_C"/>
    <property type="match status" value="1"/>
</dbReference>
<keyword evidence="17" id="KW-0175">Coiled coil</keyword>
<comment type="function">
    <text evidence="16">In addition to polymerase activity, this DNA polymerase exhibits 3'-5' and 5'-3' exonuclease activity.</text>
</comment>
<dbReference type="FunFam" id="1.10.150.20:FF:000003">
    <property type="entry name" value="DNA polymerase I"/>
    <property type="match status" value="1"/>
</dbReference>
<keyword evidence="18" id="KW-0472">Membrane</keyword>
<feature type="transmembrane region" description="Helical" evidence="18">
    <location>
        <begin position="48"/>
        <end position="70"/>
    </location>
</feature>
<evidence type="ECO:0000256" key="5">
    <source>
        <dbReference type="ARBA" id="ARBA00022695"/>
    </source>
</evidence>
<dbReference type="NCBIfam" id="TIGR00593">
    <property type="entry name" value="pola"/>
    <property type="match status" value="1"/>
</dbReference>
<evidence type="ECO:0000256" key="1">
    <source>
        <dbReference type="ARBA" id="ARBA00007705"/>
    </source>
</evidence>